<name>A0A915CVM1_9BILA</name>
<sequence>MNVQALQPPHPNNFVVQGFQLKPETSQYVFTECAYRQGGPSSGMSYVVAGVSAETAILMSHFDDNYQAEPETDFKPKLLVN</sequence>
<reference evidence="2" key="1">
    <citation type="submission" date="2022-11" db="UniProtKB">
        <authorList>
            <consortium name="WormBaseParasite"/>
        </authorList>
    </citation>
    <scope>IDENTIFICATION</scope>
</reference>
<proteinExistence type="predicted"/>
<keyword evidence="1" id="KW-1185">Reference proteome</keyword>
<dbReference type="WBParaSite" id="jg13089">
    <property type="protein sequence ID" value="jg13089"/>
    <property type="gene ID" value="jg13089"/>
</dbReference>
<protein>
    <submittedName>
        <fullName evidence="2">Uncharacterized protein</fullName>
    </submittedName>
</protein>
<evidence type="ECO:0000313" key="1">
    <source>
        <dbReference type="Proteomes" id="UP000887574"/>
    </source>
</evidence>
<dbReference type="AlphaFoldDB" id="A0A915CVM1"/>
<dbReference type="Proteomes" id="UP000887574">
    <property type="component" value="Unplaced"/>
</dbReference>
<organism evidence="1 2">
    <name type="scientific">Ditylenchus dipsaci</name>
    <dbReference type="NCBI Taxonomy" id="166011"/>
    <lineage>
        <taxon>Eukaryota</taxon>
        <taxon>Metazoa</taxon>
        <taxon>Ecdysozoa</taxon>
        <taxon>Nematoda</taxon>
        <taxon>Chromadorea</taxon>
        <taxon>Rhabditida</taxon>
        <taxon>Tylenchina</taxon>
        <taxon>Tylenchomorpha</taxon>
        <taxon>Sphaerularioidea</taxon>
        <taxon>Anguinidae</taxon>
        <taxon>Anguininae</taxon>
        <taxon>Ditylenchus</taxon>
    </lineage>
</organism>
<evidence type="ECO:0000313" key="2">
    <source>
        <dbReference type="WBParaSite" id="jg13089"/>
    </source>
</evidence>
<accession>A0A915CVM1</accession>